<protein>
    <recommendedName>
        <fullName evidence="1">F-box domain-containing protein</fullName>
    </recommendedName>
</protein>
<dbReference type="Proteomes" id="UP000008810">
    <property type="component" value="Chromosome 2"/>
</dbReference>
<dbReference type="PANTHER" id="PTHR35828">
    <property type="entry name" value="OS08G0203800 PROTEIN-RELATED"/>
    <property type="match status" value="1"/>
</dbReference>
<reference evidence="2 3" key="1">
    <citation type="journal article" date="2010" name="Nature">
        <title>Genome sequencing and analysis of the model grass Brachypodium distachyon.</title>
        <authorList>
            <consortium name="International Brachypodium Initiative"/>
        </authorList>
    </citation>
    <scope>NUCLEOTIDE SEQUENCE [LARGE SCALE GENOMIC DNA]</scope>
    <source>
        <strain evidence="2 3">Bd21</strain>
    </source>
</reference>
<dbReference type="InterPro" id="IPR036047">
    <property type="entry name" value="F-box-like_dom_sf"/>
</dbReference>
<keyword evidence="4" id="KW-1185">Reference proteome</keyword>
<organism evidence="2">
    <name type="scientific">Brachypodium distachyon</name>
    <name type="common">Purple false brome</name>
    <name type="synonym">Trachynia distachya</name>
    <dbReference type="NCBI Taxonomy" id="15368"/>
    <lineage>
        <taxon>Eukaryota</taxon>
        <taxon>Viridiplantae</taxon>
        <taxon>Streptophyta</taxon>
        <taxon>Embryophyta</taxon>
        <taxon>Tracheophyta</taxon>
        <taxon>Spermatophyta</taxon>
        <taxon>Magnoliopsida</taxon>
        <taxon>Liliopsida</taxon>
        <taxon>Poales</taxon>
        <taxon>Poaceae</taxon>
        <taxon>BOP clade</taxon>
        <taxon>Pooideae</taxon>
        <taxon>Stipodae</taxon>
        <taxon>Brachypodieae</taxon>
        <taxon>Brachypodium</taxon>
    </lineage>
</organism>
<dbReference type="AlphaFoldDB" id="A0A0Q3GMQ9"/>
<gene>
    <name evidence="2" type="ORF">BRADI_2g62092v3</name>
</gene>
<proteinExistence type="predicted"/>
<dbReference type="Pfam" id="PF12937">
    <property type="entry name" value="F-box-like"/>
    <property type="match status" value="1"/>
</dbReference>
<dbReference type="InterPro" id="IPR001810">
    <property type="entry name" value="F-box_dom"/>
</dbReference>
<dbReference type="SUPFAM" id="SSF81383">
    <property type="entry name" value="F-box domain"/>
    <property type="match status" value="1"/>
</dbReference>
<dbReference type="Gramene" id="KQK11749">
    <property type="protein sequence ID" value="KQK11749"/>
    <property type="gene ID" value="BRADI_2g62092v3"/>
</dbReference>
<dbReference type="InParanoid" id="A0A0Q3GMQ9"/>
<sequence length="383" mass="42631">MEDTAAPLPDDMVLEILVRLKDDAAALFRCAAACKRWHRLVAGPSFLRRCWPEPPPSLAGFCGNEQRDGQELCFVLYRRVALNPCPQILRRPGRLRRSVTRFEANYKAGYAVLACADCPSSTNDPSTSFRVAVVVSSDDDWDDHEFALHTFSSTTSGSGGGGESARWSTPRTERFEHEYAGGGNYEPFCQRDAIVCHGTARWLFSDRSATCFRAVQVDVETGHFSSTKLASFPMRYLSSHPCVRLADADGALSLLWVRGRSDPRPRLEIWALQDDRADENASDQAASEKWLCTKTVELRRPEDEDEEANRDLVGVLGEKCGKLLVTDSRCHVYAADLGTGTMEEVAGRPRGCLFTREDAVPLEMDWPAMFVSRLGSGRHLDMI</sequence>
<reference evidence="3" key="3">
    <citation type="submission" date="2018-08" db="UniProtKB">
        <authorList>
            <consortium name="EnsemblPlants"/>
        </authorList>
    </citation>
    <scope>IDENTIFICATION</scope>
    <source>
        <strain evidence="3">cv. Bd21</strain>
    </source>
</reference>
<dbReference type="EnsemblPlants" id="KQK11749">
    <property type="protein sequence ID" value="KQK11749"/>
    <property type="gene ID" value="BRADI_2g62092v3"/>
</dbReference>
<dbReference type="EMBL" id="CM000881">
    <property type="protein sequence ID" value="KQK11749.1"/>
    <property type="molecule type" value="Genomic_DNA"/>
</dbReference>
<dbReference type="PANTHER" id="PTHR35828:SF44">
    <property type="entry name" value="F-BOX DOMAIN-CONTAINING PROTEIN"/>
    <property type="match status" value="1"/>
</dbReference>
<evidence type="ECO:0000313" key="4">
    <source>
        <dbReference type="Proteomes" id="UP000008810"/>
    </source>
</evidence>
<name>A0A0Q3GMQ9_BRADI</name>
<evidence type="ECO:0000313" key="2">
    <source>
        <dbReference type="EMBL" id="KQK11749.1"/>
    </source>
</evidence>
<evidence type="ECO:0000259" key="1">
    <source>
        <dbReference type="Pfam" id="PF12937"/>
    </source>
</evidence>
<dbReference type="OrthoDB" id="603189at2759"/>
<dbReference type="Gene3D" id="1.20.1280.50">
    <property type="match status" value="1"/>
</dbReference>
<evidence type="ECO:0000313" key="3">
    <source>
        <dbReference type="EnsemblPlants" id="KQK11749"/>
    </source>
</evidence>
<accession>A0A0Q3GMQ9</accession>
<reference evidence="2" key="2">
    <citation type="submission" date="2017-06" db="EMBL/GenBank/DDBJ databases">
        <title>WGS assembly of Brachypodium distachyon.</title>
        <authorList>
            <consortium name="The International Brachypodium Initiative"/>
            <person name="Lucas S."/>
            <person name="Harmon-Smith M."/>
            <person name="Lail K."/>
            <person name="Tice H."/>
            <person name="Grimwood J."/>
            <person name="Bruce D."/>
            <person name="Barry K."/>
            <person name="Shu S."/>
            <person name="Lindquist E."/>
            <person name="Wang M."/>
            <person name="Pitluck S."/>
            <person name="Vogel J.P."/>
            <person name="Garvin D.F."/>
            <person name="Mockler T.C."/>
            <person name="Schmutz J."/>
            <person name="Rokhsar D."/>
            <person name="Bevan M.W."/>
        </authorList>
    </citation>
    <scope>NUCLEOTIDE SEQUENCE</scope>
    <source>
        <strain evidence="2">Bd21</strain>
    </source>
</reference>
<feature type="domain" description="F-box" evidence="1">
    <location>
        <begin position="8"/>
        <end position="49"/>
    </location>
</feature>